<dbReference type="CDD" id="cd12914">
    <property type="entry name" value="PDC1_DGC_like"/>
    <property type="match status" value="1"/>
</dbReference>
<protein>
    <recommendedName>
        <fullName evidence="3">histidine kinase</fullName>
        <ecNumber evidence="3">2.7.13.3</ecNumber>
    </recommendedName>
</protein>
<dbReference type="GO" id="GO:0000155">
    <property type="term" value="F:phosphorelay sensor kinase activity"/>
    <property type="evidence" value="ECO:0007669"/>
    <property type="project" value="InterPro"/>
</dbReference>
<evidence type="ECO:0000313" key="16">
    <source>
        <dbReference type="EMBL" id="OEJ69215.1"/>
    </source>
</evidence>
<keyword evidence="10" id="KW-0067">ATP-binding</keyword>
<dbReference type="Gene3D" id="1.10.287.130">
    <property type="match status" value="1"/>
</dbReference>
<dbReference type="STRING" id="28181.BEN30_03770"/>
<evidence type="ECO:0000256" key="6">
    <source>
        <dbReference type="ARBA" id="ARBA00022679"/>
    </source>
</evidence>
<keyword evidence="4" id="KW-1003">Cell membrane</keyword>
<evidence type="ECO:0000256" key="11">
    <source>
        <dbReference type="ARBA" id="ARBA00022989"/>
    </source>
</evidence>
<evidence type="ECO:0000256" key="4">
    <source>
        <dbReference type="ARBA" id="ARBA00022475"/>
    </source>
</evidence>
<dbReference type="Pfam" id="PF02518">
    <property type="entry name" value="HATPase_c"/>
    <property type="match status" value="1"/>
</dbReference>
<dbReference type="OrthoDB" id="9795133at2"/>
<keyword evidence="13 14" id="KW-0472">Membrane</keyword>
<dbReference type="EMBL" id="MCGG01000008">
    <property type="protein sequence ID" value="OEJ69215.1"/>
    <property type="molecule type" value="Genomic_DNA"/>
</dbReference>
<comment type="catalytic activity">
    <reaction evidence="1">
        <text>ATP + protein L-histidine = ADP + protein N-phospho-L-histidine.</text>
        <dbReference type="EC" id="2.7.13.3"/>
    </reaction>
</comment>
<keyword evidence="6" id="KW-0808">Transferase</keyword>
<comment type="subcellular location">
    <subcellularLocation>
        <location evidence="2">Cell membrane</location>
        <topology evidence="2">Multi-pass membrane protein</topology>
    </subcellularLocation>
</comment>
<evidence type="ECO:0000256" key="5">
    <source>
        <dbReference type="ARBA" id="ARBA00022553"/>
    </source>
</evidence>
<evidence type="ECO:0000256" key="10">
    <source>
        <dbReference type="ARBA" id="ARBA00022840"/>
    </source>
</evidence>
<accession>A0A1E5QB18</accession>
<dbReference type="PANTHER" id="PTHR43047">
    <property type="entry name" value="TWO-COMPONENT HISTIDINE PROTEIN KINASE"/>
    <property type="match status" value="1"/>
</dbReference>
<feature type="transmembrane region" description="Helical" evidence="14">
    <location>
        <begin position="302"/>
        <end position="323"/>
    </location>
</feature>
<dbReference type="InterPro" id="IPR005467">
    <property type="entry name" value="His_kinase_dom"/>
</dbReference>
<keyword evidence="9" id="KW-0418">Kinase</keyword>
<dbReference type="InterPro" id="IPR004358">
    <property type="entry name" value="Sig_transdc_His_kin-like_C"/>
</dbReference>
<dbReference type="SUPFAM" id="SSF103190">
    <property type="entry name" value="Sensory domain-like"/>
    <property type="match status" value="1"/>
</dbReference>
<dbReference type="PANTHER" id="PTHR43047:SF72">
    <property type="entry name" value="OSMOSENSING HISTIDINE PROTEIN KINASE SLN1"/>
    <property type="match status" value="1"/>
</dbReference>
<dbReference type="FunFam" id="1.10.287.130:FF:000038">
    <property type="entry name" value="Sensory transduction histidine kinase"/>
    <property type="match status" value="1"/>
</dbReference>
<dbReference type="Proteomes" id="UP000095347">
    <property type="component" value="Unassembled WGS sequence"/>
</dbReference>
<dbReference type="SUPFAM" id="SSF47384">
    <property type="entry name" value="Homodimeric domain of signal transducing histidine kinase"/>
    <property type="match status" value="1"/>
</dbReference>
<dbReference type="Gene3D" id="3.30.450.20">
    <property type="entry name" value="PAS domain"/>
    <property type="match status" value="2"/>
</dbReference>
<dbReference type="Gene3D" id="3.30.565.10">
    <property type="entry name" value="Histidine kinase-like ATPase, C-terminal domain"/>
    <property type="match status" value="1"/>
</dbReference>
<keyword evidence="12" id="KW-0902">Two-component regulatory system</keyword>
<keyword evidence="5" id="KW-0597">Phosphoprotein</keyword>
<dbReference type="EC" id="2.7.13.3" evidence="3"/>
<evidence type="ECO:0000313" key="17">
    <source>
        <dbReference type="Proteomes" id="UP000095347"/>
    </source>
</evidence>
<dbReference type="AlphaFoldDB" id="A0A1E5QB18"/>
<dbReference type="SUPFAM" id="SSF55785">
    <property type="entry name" value="PYP-like sensor domain (PAS domain)"/>
    <property type="match status" value="1"/>
</dbReference>
<dbReference type="InterPro" id="IPR036097">
    <property type="entry name" value="HisK_dim/P_sf"/>
</dbReference>
<name>A0A1E5QB18_9PROT</name>
<evidence type="ECO:0000256" key="8">
    <source>
        <dbReference type="ARBA" id="ARBA00022741"/>
    </source>
</evidence>
<evidence type="ECO:0000259" key="15">
    <source>
        <dbReference type="PROSITE" id="PS50109"/>
    </source>
</evidence>
<evidence type="ECO:0000256" key="7">
    <source>
        <dbReference type="ARBA" id="ARBA00022692"/>
    </source>
</evidence>
<gene>
    <name evidence="16" type="ORF">BEN30_03770</name>
</gene>
<dbReference type="CDD" id="cd12915">
    <property type="entry name" value="PDC2_DGC_like"/>
    <property type="match status" value="1"/>
</dbReference>
<evidence type="ECO:0000256" key="1">
    <source>
        <dbReference type="ARBA" id="ARBA00000085"/>
    </source>
</evidence>
<keyword evidence="8" id="KW-0547">Nucleotide-binding</keyword>
<dbReference type="GO" id="GO:0009927">
    <property type="term" value="F:histidine phosphotransfer kinase activity"/>
    <property type="evidence" value="ECO:0007669"/>
    <property type="project" value="TreeGrafter"/>
</dbReference>
<evidence type="ECO:0000256" key="13">
    <source>
        <dbReference type="ARBA" id="ARBA00023136"/>
    </source>
</evidence>
<dbReference type="Pfam" id="PF02743">
    <property type="entry name" value="dCache_1"/>
    <property type="match status" value="1"/>
</dbReference>
<keyword evidence="17" id="KW-1185">Reference proteome</keyword>
<dbReference type="InterPro" id="IPR036890">
    <property type="entry name" value="HATPase_C_sf"/>
</dbReference>
<dbReference type="PRINTS" id="PR00344">
    <property type="entry name" value="BCTRLSENSOR"/>
</dbReference>
<keyword evidence="7 14" id="KW-0812">Transmembrane</keyword>
<proteinExistence type="predicted"/>
<reference evidence="17" key="1">
    <citation type="submission" date="2016-07" db="EMBL/GenBank/DDBJ databases">
        <authorList>
            <person name="Florea S."/>
            <person name="Webb J.S."/>
            <person name="Jaromczyk J."/>
            <person name="Schardl C.L."/>
        </authorList>
    </citation>
    <scope>NUCLEOTIDE SEQUENCE [LARGE SCALE GENOMIC DNA]</scope>
    <source>
        <strain evidence="17">MV-1</strain>
    </source>
</reference>
<organism evidence="16 17">
    <name type="scientific">Magnetovibrio blakemorei</name>
    <dbReference type="NCBI Taxonomy" id="28181"/>
    <lineage>
        <taxon>Bacteria</taxon>
        <taxon>Pseudomonadati</taxon>
        <taxon>Pseudomonadota</taxon>
        <taxon>Alphaproteobacteria</taxon>
        <taxon>Rhodospirillales</taxon>
        <taxon>Magnetovibrionaceae</taxon>
        <taxon>Magnetovibrio</taxon>
    </lineage>
</organism>
<dbReference type="GO" id="GO:0005524">
    <property type="term" value="F:ATP binding"/>
    <property type="evidence" value="ECO:0007669"/>
    <property type="project" value="UniProtKB-KW"/>
</dbReference>
<dbReference type="InterPro" id="IPR033479">
    <property type="entry name" value="dCache_1"/>
</dbReference>
<evidence type="ECO:0000256" key="2">
    <source>
        <dbReference type="ARBA" id="ARBA00004651"/>
    </source>
</evidence>
<keyword evidence="11 14" id="KW-1133">Transmembrane helix</keyword>
<evidence type="ECO:0000256" key="12">
    <source>
        <dbReference type="ARBA" id="ARBA00023012"/>
    </source>
</evidence>
<dbReference type="SMART" id="SM00387">
    <property type="entry name" value="HATPase_c"/>
    <property type="match status" value="1"/>
</dbReference>
<dbReference type="InterPro" id="IPR035965">
    <property type="entry name" value="PAS-like_dom_sf"/>
</dbReference>
<evidence type="ECO:0000256" key="3">
    <source>
        <dbReference type="ARBA" id="ARBA00012438"/>
    </source>
</evidence>
<comment type="caution">
    <text evidence="16">The sequence shown here is derived from an EMBL/GenBank/DDBJ whole genome shotgun (WGS) entry which is preliminary data.</text>
</comment>
<evidence type="ECO:0000256" key="9">
    <source>
        <dbReference type="ARBA" id="ARBA00022777"/>
    </source>
</evidence>
<dbReference type="NCBIfam" id="TIGR00229">
    <property type="entry name" value="sensory_box"/>
    <property type="match status" value="1"/>
</dbReference>
<dbReference type="SMART" id="SM00388">
    <property type="entry name" value="HisKA"/>
    <property type="match status" value="1"/>
</dbReference>
<dbReference type="InterPro" id="IPR029151">
    <property type="entry name" value="Sensor-like_sf"/>
</dbReference>
<dbReference type="CDD" id="cd00082">
    <property type="entry name" value="HisKA"/>
    <property type="match status" value="1"/>
</dbReference>
<sequence>MHVAETQNLPKSTKPQSTARQWLALGFLWLLIAIPLGWEAKIERDAIYDQQRALLLNQTKIIDDNLQVQLLATNSALNAVRGDFLAVKNQKIPTKLLNSHMKAMTDAMIGVRTIVAQDVDGTIVASNRENVIGMNFIGRAYFQAPFKGADPDVLYVTPPFKTVLGIFAITVSKAVIEETGKFIGVVSATLSPDYFSTLLNSVLYLPEMRASIIHGEGTIIIEEPNRADLVGKNLAKPGTHFTEHVESGQDHSFFASTAWTTKDKRMSAWRTIQAAEVHTSVPLLVTVNRNMSIVFIDWERNVFLFGGFSALLMVASALGMAFLQNRQRAIQLIKTGREEERSQAEEDLRKSRALYKTITDTSPLAIYMSTGIDQKGAYINETFVRLFGYTLEDVPSAAQWWPLAYPDKAYRERLEKEWQLRVAHAIDTLSKIEPMETIVTCKDGSHKNISWGFISSGEQNWAFGLDLTERRQAETHLIEAKEQAEVANKAKSDFLAAMSHELRTPLNSIIGFAEMMQFEIKGPLSETYKDYTSLITRSGRLLLETINSVLDIAKIEAGKFDLYKEPTDVSKIVDDVITILSVQAQEKDIAIRNELHGMSRLTLDPLRLKQVFLNIIGNSIKFMEKGSVTITNNCEAGDQGCDITITDTGIGMSDEQIKIALQPFRQVHGSVLARRYQGTGLGLTYSQKIMELHGGKLTLASEPNVGTQVTLHFPSTVRVGGFGTVSQSDPQGTVLGSTE</sequence>
<dbReference type="PROSITE" id="PS50109">
    <property type="entry name" value="HIS_KIN"/>
    <property type="match status" value="1"/>
</dbReference>
<dbReference type="GO" id="GO:0005886">
    <property type="term" value="C:plasma membrane"/>
    <property type="evidence" value="ECO:0007669"/>
    <property type="project" value="UniProtKB-SubCell"/>
</dbReference>
<dbReference type="SUPFAM" id="SSF55874">
    <property type="entry name" value="ATPase domain of HSP90 chaperone/DNA topoisomerase II/histidine kinase"/>
    <property type="match status" value="1"/>
</dbReference>
<dbReference type="InterPro" id="IPR003661">
    <property type="entry name" value="HisK_dim/P_dom"/>
</dbReference>
<evidence type="ECO:0000256" key="14">
    <source>
        <dbReference type="SAM" id="Phobius"/>
    </source>
</evidence>
<feature type="transmembrane region" description="Helical" evidence="14">
    <location>
        <begin position="20"/>
        <end position="38"/>
    </location>
</feature>
<dbReference type="InterPro" id="IPR003594">
    <property type="entry name" value="HATPase_dom"/>
</dbReference>
<dbReference type="InterPro" id="IPR000014">
    <property type="entry name" value="PAS"/>
</dbReference>
<dbReference type="Pfam" id="PF00512">
    <property type="entry name" value="HisKA"/>
    <property type="match status" value="1"/>
</dbReference>
<feature type="domain" description="Histidine kinase" evidence="15">
    <location>
        <begin position="497"/>
        <end position="717"/>
    </location>
</feature>